<dbReference type="Gene3D" id="3.30.1690.10">
    <property type="entry name" value="TcpA-like pilin"/>
    <property type="match status" value="1"/>
</dbReference>
<dbReference type="PROSITE" id="PS00409">
    <property type="entry name" value="PROKAR_NTER_METHYL"/>
    <property type="match status" value="1"/>
</dbReference>
<protein>
    <submittedName>
        <fullName evidence="3">Bundle-forming pilin</fullName>
    </submittedName>
</protein>
<dbReference type="InterPro" id="IPR045584">
    <property type="entry name" value="Pilin-like"/>
</dbReference>
<dbReference type="InterPro" id="IPR012902">
    <property type="entry name" value="N_methyl_site"/>
</dbReference>
<dbReference type="EMBL" id="CQBM01000011">
    <property type="protein sequence ID" value="CNI51368.1"/>
    <property type="molecule type" value="Genomic_DNA"/>
</dbReference>
<dbReference type="GO" id="GO:0009289">
    <property type="term" value="C:pilus"/>
    <property type="evidence" value="ECO:0007669"/>
    <property type="project" value="InterPro"/>
</dbReference>
<accession>A0AA36LPB7</accession>
<name>A0AA36LPB7_YERMO</name>
<gene>
    <name evidence="3" type="primary">bfpA</name>
    <name evidence="3" type="ORF">ERS008502_03492</name>
</gene>
<evidence type="ECO:0000313" key="4">
    <source>
        <dbReference type="Proteomes" id="UP000040841"/>
    </source>
</evidence>
<dbReference type="Proteomes" id="UP000040841">
    <property type="component" value="Unassembled WGS sequence"/>
</dbReference>
<dbReference type="AlphaFoldDB" id="A0AA36LPB7"/>
<dbReference type="Pfam" id="PF07963">
    <property type="entry name" value="N_methyl"/>
    <property type="match status" value="1"/>
</dbReference>
<keyword evidence="2" id="KW-0812">Transmembrane</keyword>
<organism evidence="3 4">
    <name type="scientific">Yersinia mollaretii</name>
    <dbReference type="NCBI Taxonomy" id="33060"/>
    <lineage>
        <taxon>Bacteria</taxon>
        <taxon>Pseudomonadati</taxon>
        <taxon>Pseudomonadota</taxon>
        <taxon>Gammaproteobacteria</taxon>
        <taxon>Enterobacterales</taxon>
        <taxon>Yersiniaceae</taxon>
        <taxon>Yersinia</taxon>
    </lineage>
</organism>
<comment type="subcellular location">
    <subcellularLocation>
        <location evidence="1">Membrane</location>
        <topology evidence="1">Single-pass membrane protein</topology>
    </subcellularLocation>
</comment>
<evidence type="ECO:0000313" key="3">
    <source>
        <dbReference type="EMBL" id="CNI51368.1"/>
    </source>
</evidence>
<sequence length="187" mass="19306">MKLINGLKKNNVKKSQQGLTLIEASMVLALSAVVIAGAVMYYNSAAESNKIQRAQGLLGSVQSAVQSVYSTRPSYAGLSSKELTMTAAIPRSFIDGQGTGATIINPWGGQVLVGPGSVVTNYTITFQALSLSACTAMASVDLGNSLIGLKVGSTALTLGSFTGFQVAEACETGGSASRSVDIEWTFK</sequence>
<dbReference type="InterPro" id="IPR007971">
    <property type="entry name" value="Bundlin"/>
</dbReference>
<dbReference type="RefSeq" id="WP_049679107.1">
    <property type="nucleotide sequence ID" value="NZ_CABMMJ010000011.1"/>
</dbReference>
<keyword evidence="2" id="KW-1133">Transmembrane helix</keyword>
<proteinExistence type="predicted"/>
<evidence type="ECO:0000256" key="1">
    <source>
        <dbReference type="ARBA" id="ARBA00004167"/>
    </source>
</evidence>
<feature type="transmembrane region" description="Helical" evidence="2">
    <location>
        <begin position="21"/>
        <end position="42"/>
    </location>
</feature>
<dbReference type="GO" id="GO:0016020">
    <property type="term" value="C:membrane"/>
    <property type="evidence" value="ECO:0007669"/>
    <property type="project" value="UniProtKB-SubCell"/>
</dbReference>
<evidence type="ECO:0000256" key="2">
    <source>
        <dbReference type="SAM" id="Phobius"/>
    </source>
</evidence>
<dbReference type="SUPFAM" id="SSF54523">
    <property type="entry name" value="Pili subunits"/>
    <property type="match status" value="1"/>
</dbReference>
<reference evidence="3 4" key="1">
    <citation type="submission" date="2015-03" db="EMBL/GenBank/DDBJ databases">
        <authorList>
            <consortium name="Pathogen Informatics"/>
            <person name="Murphy D."/>
        </authorList>
    </citation>
    <scope>NUCLEOTIDE SEQUENCE [LARGE SCALE GENOMIC DNA]</scope>
    <source>
        <strain evidence="3 4">FE82747</strain>
    </source>
</reference>
<keyword evidence="2" id="KW-0472">Membrane</keyword>
<dbReference type="Pfam" id="PF05307">
    <property type="entry name" value="Bundlin"/>
    <property type="match status" value="1"/>
</dbReference>
<comment type="caution">
    <text evidence="3">The sequence shown here is derived from an EMBL/GenBank/DDBJ whole genome shotgun (WGS) entry which is preliminary data.</text>
</comment>